<reference evidence="1 2" key="1">
    <citation type="journal article" date="2017" name="Genome Announc.">
        <title>Genome sequence of the saprophytic ascomycete Epicoccum nigrum ICMP 19927 strain isolated from New Zealand.</title>
        <authorList>
            <person name="Fokin M."/>
            <person name="Fleetwood D."/>
            <person name="Weir B.S."/>
            <person name="Villas-Boas S.G."/>
        </authorList>
    </citation>
    <scope>NUCLEOTIDE SEQUENCE [LARGE SCALE GENOMIC DNA]</scope>
    <source>
        <strain evidence="1 2">ICMP 19927</strain>
    </source>
</reference>
<dbReference type="EMBL" id="KZ107845">
    <property type="protein sequence ID" value="OSS48967.1"/>
    <property type="molecule type" value="Genomic_DNA"/>
</dbReference>
<proteinExistence type="predicted"/>
<dbReference type="InParanoid" id="A0A1Y2M0J0"/>
<protein>
    <submittedName>
        <fullName evidence="1">Uncharacterized protein</fullName>
    </submittedName>
</protein>
<evidence type="ECO:0000313" key="1">
    <source>
        <dbReference type="EMBL" id="OSS48967.1"/>
    </source>
</evidence>
<dbReference type="AlphaFoldDB" id="A0A1Y2M0J0"/>
<sequence>MSGRGDYQKRLAALVAAAAADNLTFEDILPAEIEERFEELTELRQAREYIAELELRETGLRAANGKLKDEVKKKQKAIDNLPDEHVARMTELQQACRQIELHKETEEYLNERAERYRQQLNDSIGKQHAETSAAAKTEALQAKVEHQQGTIAKLMDDNRKSEAMYKQLRESDKHALESKSDRLAKKDALIAQLYQQIDDAHDALSTFKECDPLALQEQNVGLLSRNLSLSEENQALQEQYTMVKHQLGEVLAAPYGHGSRKAQLFAAAISETKTLNRFFLNAFEVLKAFSRSFQTVPTRSGIEFHLDAAQEALAGCRDVKAAVRPVTDGTGDHDLEELTLCKELDTMAVSAGVAMDSLEAVHGGFWKFINRMSEDPKVLSEVNAELCDQDRPRALIVYGH</sequence>
<evidence type="ECO:0000313" key="2">
    <source>
        <dbReference type="Proteomes" id="UP000193240"/>
    </source>
</evidence>
<dbReference type="Proteomes" id="UP000193240">
    <property type="component" value="Unassembled WGS sequence"/>
</dbReference>
<name>A0A1Y2M0J0_EPING</name>
<accession>A0A1Y2M0J0</accession>
<dbReference type="STRING" id="105696.A0A1Y2M0J0"/>
<organism evidence="1 2">
    <name type="scientific">Epicoccum nigrum</name>
    <name type="common">Soil fungus</name>
    <name type="synonym">Epicoccum purpurascens</name>
    <dbReference type="NCBI Taxonomy" id="105696"/>
    <lineage>
        <taxon>Eukaryota</taxon>
        <taxon>Fungi</taxon>
        <taxon>Dikarya</taxon>
        <taxon>Ascomycota</taxon>
        <taxon>Pezizomycotina</taxon>
        <taxon>Dothideomycetes</taxon>
        <taxon>Pleosporomycetidae</taxon>
        <taxon>Pleosporales</taxon>
        <taxon>Pleosporineae</taxon>
        <taxon>Didymellaceae</taxon>
        <taxon>Epicoccum</taxon>
    </lineage>
</organism>
<keyword evidence="2" id="KW-1185">Reference proteome</keyword>
<gene>
    <name evidence="1" type="ORF">B5807_06841</name>
</gene>